<dbReference type="InterPro" id="IPR000515">
    <property type="entry name" value="MetI-like"/>
</dbReference>
<organism evidence="8 9">
    <name type="scientific">Sinorhizobium mexicanum</name>
    <dbReference type="NCBI Taxonomy" id="375549"/>
    <lineage>
        <taxon>Bacteria</taxon>
        <taxon>Pseudomonadati</taxon>
        <taxon>Pseudomonadota</taxon>
        <taxon>Alphaproteobacteria</taxon>
        <taxon>Hyphomicrobiales</taxon>
        <taxon>Rhizobiaceae</taxon>
        <taxon>Sinorhizobium/Ensifer group</taxon>
        <taxon>Sinorhizobium</taxon>
    </lineage>
</organism>
<accession>A0A859QID6</accession>
<evidence type="ECO:0000256" key="1">
    <source>
        <dbReference type="ARBA" id="ARBA00004651"/>
    </source>
</evidence>
<proteinExistence type="inferred from homology"/>
<sequence length="277" mass="30506">MTSVTEDREIPRPRKSEFALYEFLVRHENALLGSFTMIVALLLWEAVVRFDLVNPLFTSSPSRIIATGYEMFADGSIYPHLAISGLELVVGYGLAIIVGVPLGILMGWYRRFDAAFDPIISALYATPRIALLPLIMIWFGIGLGSKFAIIFLSAVFPILINTTAGVQTVERDYIKVARSFGANDRQMFLTVAFPAAVPFLLTGLRLGLGHALIGIVVGEMYSAQAGVGYLISVAGATFQTDRVMFGIILIAAAGVILTNILRMIERRFDRWRPDNKL</sequence>
<reference evidence="8 9" key="1">
    <citation type="submission" date="2019-06" db="EMBL/GenBank/DDBJ databases">
        <title>Complete genome sequence of Ensifer mexicanus ITTG R7 isolated from nodules of Acacia angustissima (Mill.) Kuntze.</title>
        <authorList>
            <person name="Rincon-Rosales R."/>
            <person name="Rogel M.A."/>
            <person name="Guerrero G."/>
            <person name="Rincon-Molina C.I."/>
            <person name="Lopez-Lopez A."/>
            <person name="Martinez-Romero E."/>
        </authorList>
    </citation>
    <scope>NUCLEOTIDE SEQUENCE [LARGE SCALE GENOMIC DNA]</scope>
    <source>
        <strain evidence="8 9">ITTG R7</strain>
    </source>
</reference>
<keyword evidence="9" id="KW-1185">Reference proteome</keyword>
<feature type="transmembrane region" description="Helical" evidence="7">
    <location>
        <begin position="187"/>
        <end position="206"/>
    </location>
</feature>
<comment type="subcellular location">
    <subcellularLocation>
        <location evidence="1 7">Cell membrane</location>
        <topology evidence="1 7">Multi-pass membrane protein</topology>
    </subcellularLocation>
</comment>
<keyword evidence="2 7" id="KW-0813">Transport</keyword>
<keyword evidence="4 7" id="KW-0812">Transmembrane</keyword>
<dbReference type="GO" id="GO:0005886">
    <property type="term" value="C:plasma membrane"/>
    <property type="evidence" value="ECO:0007669"/>
    <property type="project" value="UniProtKB-SubCell"/>
</dbReference>
<dbReference type="Gene3D" id="1.10.3720.10">
    <property type="entry name" value="MetI-like"/>
    <property type="match status" value="1"/>
</dbReference>
<dbReference type="Proteomes" id="UP000510721">
    <property type="component" value="Chromosome"/>
</dbReference>
<keyword evidence="5 7" id="KW-1133">Transmembrane helix</keyword>
<name>A0A859QID6_9HYPH</name>
<feature type="transmembrane region" description="Helical" evidence="7">
    <location>
        <begin position="121"/>
        <end position="141"/>
    </location>
</feature>
<feature type="transmembrane region" description="Helical" evidence="7">
    <location>
        <begin position="212"/>
        <end position="231"/>
    </location>
</feature>
<dbReference type="AlphaFoldDB" id="A0A859QID6"/>
<feature type="transmembrane region" description="Helical" evidence="7">
    <location>
        <begin position="243"/>
        <end position="264"/>
    </location>
</feature>
<evidence type="ECO:0000256" key="5">
    <source>
        <dbReference type="ARBA" id="ARBA00022989"/>
    </source>
</evidence>
<feature type="transmembrane region" description="Helical" evidence="7">
    <location>
        <begin position="147"/>
        <end position="166"/>
    </location>
</feature>
<protein>
    <submittedName>
        <fullName evidence="8">ABC transporter permease</fullName>
    </submittedName>
</protein>
<dbReference type="PANTHER" id="PTHR30151">
    <property type="entry name" value="ALKANE SULFONATE ABC TRANSPORTER-RELATED, MEMBRANE SUBUNIT"/>
    <property type="match status" value="1"/>
</dbReference>
<dbReference type="InterPro" id="IPR035906">
    <property type="entry name" value="MetI-like_sf"/>
</dbReference>
<dbReference type="CDD" id="cd06261">
    <property type="entry name" value="TM_PBP2"/>
    <property type="match status" value="1"/>
</dbReference>
<evidence type="ECO:0000256" key="6">
    <source>
        <dbReference type="ARBA" id="ARBA00023136"/>
    </source>
</evidence>
<evidence type="ECO:0000313" key="9">
    <source>
        <dbReference type="Proteomes" id="UP000510721"/>
    </source>
</evidence>
<dbReference type="PANTHER" id="PTHR30151:SF0">
    <property type="entry name" value="ABC TRANSPORTER PERMEASE PROTEIN MJ0413-RELATED"/>
    <property type="match status" value="1"/>
</dbReference>
<gene>
    <name evidence="8" type="ORF">FKV68_14840</name>
</gene>
<dbReference type="EMBL" id="CP041238">
    <property type="protein sequence ID" value="QLL62625.1"/>
    <property type="molecule type" value="Genomic_DNA"/>
</dbReference>
<dbReference type="GO" id="GO:0055085">
    <property type="term" value="P:transmembrane transport"/>
    <property type="evidence" value="ECO:0007669"/>
    <property type="project" value="InterPro"/>
</dbReference>
<dbReference type="Pfam" id="PF00528">
    <property type="entry name" value="BPD_transp_1"/>
    <property type="match status" value="1"/>
</dbReference>
<comment type="similarity">
    <text evidence="7">Belongs to the binding-protein-dependent transport system permease family.</text>
</comment>
<evidence type="ECO:0000256" key="4">
    <source>
        <dbReference type="ARBA" id="ARBA00022692"/>
    </source>
</evidence>
<keyword evidence="3" id="KW-1003">Cell membrane</keyword>
<evidence type="ECO:0000256" key="3">
    <source>
        <dbReference type="ARBA" id="ARBA00022475"/>
    </source>
</evidence>
<evidence type="ECO:0000256" key="2">
    <source>
        <dbReference type="ARBA" id="ARBA00022448"/>
    </source>
</evidence>
<dbReference type="RefSeq" id="WP_180938519.1">
    <property type="nucleotide sequence ID" value="NZ_CP041238.1"/>
</dbReference>
<feature type="transmembrane region" description="Helical" evidence="7">
    <location>
        <begin position="30"/>
        <end position="50"/>
    </location>
</feature>
<evidence type="ECO:0000256" key="7">
    <source>
        <dbReference type="RuleBase" id="RU363032"/>
    </source>
</evidence>
<dbReference type="SUPFAM" id="SSF161098">
    <property type="entry name" value="MetI-like"/>
    <property type="match status" value="1"/>
</dbReference>
<evidence type="ECO:0000313" key="8">
    <source>
        <dbReference type="EMBL" id="QLL62625.1"/>
    </source>
</evidence>
<dbReference type="PROSITE" id="PS50928">
    <property type="entry name" value="ABC_TM1"/>
    <property type="match status" value="1"/>
</dbReference>
<keyword evidence="6 7" id="KW-0472">Membrane</keyword>
<dbReference type="KEGG" id="emx:FKV68_14840"/>
<feature type="transmembrane region" description="Helical" evidence="7">
    <location>
        <begin position="89"/>
        <end position="109"/>
    </location>
</feature>